<reference evidence="1 2" key="1">
    <citation type="submission" date="2016-02" db="EMBL/GenBank/DDBJ databases">
        <title>Genome sequence of Halalkalicoccus paucihalophilus DSM 24557.</title>
        <authorList>
            <person name="Poehlein A."/>
            <person name="Daniel R."/>
        </authorList>
    </citation>
    <scope>NUCLEOTIDE SEQUENCE [LARGE SCALE GENOMIC DNA]</scope>
    <source>
        <strain evidence="1 2">DSM 24557</strain>
    </source>
</reference>
<keyword evidence="2" id="KW-1185">Reference proteome</keyword>
<dbReference type="Pfam" id="PF19102">
    <property type="entry name" value="DUF5789"/>
    <property type="match status" value="1"/>
</dbReference>
<dbReference type="Proteomes" id="UP000075321">
    <property type="component" value="Unassembled WGS sequence"/>
</dbReference>
<name>A0A151A967_9EURY</name>
<evidence type="ECO:0008006" key="3">
    <source>
        <dbReference type="Google" id="ProtNLM"/>
    </source>
</evidence>
<dbReference type="AlphaFoldDB" id="A0A151A967"/>
<evidence type="ECO:0000313" key="1">
    <source>
        <dbReference type="EMBL" id="KYH24042.1"/>
    </source>
</evidence>
<organism evidence="1 2">
    <name type="scientific">Halalkalicoccus paucihalophilus</name>
    <dbReference type="NCBI Taxonomy" id="1008153"/>
    <lineage>
        <taxon>Archaea</taxon>
        <taxon>Methanobacteriati</taxon>
        <taxon>Methanobacteriota</taxon>
        <taxon>Stenosarchaea group</taxon>
        <taxon>Halobacteria</taxon>
        <taxon>Halobacteriales</taxon>
        <taxon>Halococcaceae</taxon>
        <taxon>Halalkalicoccus</taxon>
    </lineage>
</organism>
<sequence>MHSVVVVAVRTMTPTTRSLGIEFGELRDEFEHLPYPIANADLLERHGNATLSVPNGDYSLEEVLAPFETSSYDDSDDVLNAIFTMVGEQAIGRKFYSDRTPPALGEDRPDDELSF</sequence>
<evidence type="ECO:0000313" key="2">
    <source>
        <dbReference type="Proteomes" id="UP000075321"/>
    </source>
</evidence>
<dbReference type="InterPro" id="IPR043899">
    <property type="entry name" value="DUF5789"/>
</dbReference>
<gene>
    <name evidence="1" type="ORF">HAPAU_41210</name>
</gene>
<accession>A0A151A967</accession>
<comment type="caution">
    <text evidence="1">The sequence shown here is derived from an EMBL/GenBank/DDBJ whole genome shotgun (WGS) entry which is preliminary data.</text>
</comment>
<protein>
    <recommendedName>
        <fullName evidence="3">DUF2795 domain-containing protein</fullName>
    </recommendedName>
</protein>
<dbReference type="PATRIC" id="fig|1008153.3.peg.4415"/>
<dbReference type="EMBL" id="LTAZ01000017">
    <property type="protein sequence ID" value="KYH24042.1"/>
    <property type="molecule type" value="Genomic_DNA"/>
</dbReference>
<proteinExistence type="predicted"/>